<evidence type="ECO:0000259" key="5">
    <source>
        <dbReference type="PROSITE" id="PS50901"/>
    </source>
</evidence>
<dbReference type="OrthoDB" id="3315716at2"/>
<keyword evidence="1 3" id="KW-0547">Nucleotide-binding</keyword>
<dbReference type="PANTHER" id="PTHR22683">
    <property type="entry name" value="SPORULATION PROTEIN RELATED"/>
    <property type="match status" value="1"/>
</dbReference>
<evidence type="ECO:0000256" key="1">
    <source>
        <dbReference type="ARBA" id="ARBA00022741"/>
    </source>
</evidence>
<evidence type="ECO:0000256" key="4">
    <source>
        <dbReference type="SAM" id="MobiDB-lite"/>
    </source>
</evidence>
<feature type="compositionally biased region" description="Polar residues" evidence="4">
    <location>
        <begin position="803"/>
        <end position="815"/>
    </location>
</feature>
<keyword evidence="2 3" id="KW-0067">ATP-binding</keyword>
<dbReference type="AlphaFoldDB" id="A0A495VW57"/>
<evidence type="ECO:0000313" key="7">
    <source>
        <dbReference type="Proteomes" id="UP000282084"/>
    </source>
</evidence>
<sequence>MSLTMQGDRGGELIPFPNAPVEENAENAGAVEAAVPALDGELITEAEYQRSRVHRLAESAVSRLPAQWQTPESARQAGVELVNQALLVPMRYPAAVGRGLAVSARAWWAWVRVTDFYEASKAADRLADKWQEIAVVRRRRGVISLVAVSAVSLASLVAELTVGSLPLVVSASVMSVVLAAAGRRREGAGGRSTRLGSRSLAWLMNGDHLVVAFRDAKLIGRDESLMLVKAPRHDGAGWALTLDLPPSRKASDVIGKREALASALAVDEVRLIVERVRGDDGHAGRLALWVGDADPYAADPIPSPLASAPSWDLWQPVPFGTTARGTTVNLPVVWTSLLIGAIPRQGKTFVARLPLTAAALDPHVRLIIADGKGGKDFRPFEQVAHRFIRGSRETDARRLIRVLEECAADVADRFDRLAEMDDELCPESKVTPEITRDPTHRMPLTVIGIDEVQNFLGLDVPLDDDNPKGKKVGARICELLTYIAKTGPAAGYSLILATQKPDAQVIPDGLRGQLGTRFALKTMTWQASETILGAGTYRASMDASKLLTSHKGVGLLLGADGETELSAGEAVTVRTHLLHITAIRAACERGRVLREQAGTLTGDASGEHDLAVLDPTAAARLATEVATATAGAPELAGAEPGRESPEVLTLLAKVISEDEHGLVARSELAGRIGWEVKAFGEALRAAGVPSAGKRRMPGHDNPVSVADLDMIRAVIHGSLGRNGVGTAVPTPPGRSNSAATTGTALTWHDGERSTVPINRGSCLRTSRTGPSRALLRLLSTSPKVGTAGRADPKPPLHPWQARGPNSATCMSGVNG</sequence>
<gene>
    <name evidence="6" type="ORF">C8E97_2134</name>
</gene>
<evidence type="ECO:0000313" key="6">
    <source>
        <dbReference type="EMBL" id="RKT53566.1"/>
    </source>
</evidence>
<dbReference type="GO" id="GO:0003677">
    <property type="term" value="F:DNA binding"/>
    <property type="evidence" value="ECO:0007669"/>
    <property type="project" value="InterPro"/>
</dbReference>
<feature type="region of interest" description="Disordered" evidence="4">
    <location>
        <begin position="722"/>
        <end position="742"/>
    </location>
</feature>
<protein>
    <submittedName>
        <fullName evidence="6">S-DNA-T family DNA segregation ATPase FtsK/SpoIIIE</fullName>
    </submittedName>
</protein>
<dbReference type="PROSITE" id="PS50901">
    <property type="entry name" value="FTSK"/>
    <property type="match status" value="1"/>
</dbReference>
<dbReference type="Proteomes" id="UP000282084">
    <property type="component" value="Unassembled WGS sequence"/>
</dbReference>
<dbReference type="InterPro" id="IPR027417">
    <property type="entry name" value="P-loop_NTPase"/>
</dbReference>
<feature type="domain" description="FtsK" evidence="5">
    <location>
        <begin position="323"/>
        <end position="529"/>
    </location>
</feature>
<proteinExistence type="predicted"/>
<dbReference type="RefSeq" id="WP_121003929.1">
    <property type="nucleotide sequence ID" value="NZ_RBXO01000001.1"/>
</dbReference>
<evidence type="ECO:0000256" key="2">
    <source>
        <dbReference type="ARBA" id="ARBA00022840"/>
    </source>
</evidence>
<feature type="compositionally biased region" description="Polar residues" evidence="4">
    <location>
        <begin position="733"/>
        <end position="742"/>
    </location>
</feature>
<name>A0A495VW57_9PSEU</name>
<dbReference type="Gene3D" id="3.40.50.300">
    <property type="entry name" value="P-loop containing nucleotide triphosphate hydrolases"/>
    <property type="match status" value="1"/>
</dbReference>
<reference evidence="6 7" key="1">
    <citation type="submission" date="2018-10" db="EMBL/GenBank/DDBJ databases">
        <title>Sequencing the genomes of 1000 actinobacteria strains.</title>
        <authorList>
            <person name="Klenk H.-P."/>
        </authorList>
    </citation>
    <scope>NUCLEOTIDE SEQUENCE [LARGE SCALE GENOMIC DNA]</scope>
    <source>
        <strain evidence="6 7">DSM 43800</strain>
    </source>
</reference>
<feature type="region of interest" description="Disordered" evidence="4">
    <location>
        <begin position="780"/>
        <end position="815"/>
    </location>
</feature>
<dbReference type="SUPFAM" id="SSF52540">
    <property type="entry name" value="P-loop containing nucleoside triphosphate hydrolases"/>
    <property type="match status" value="1"/>
</dbReference>
<evidence type="ECO:0000256" key="3">
    <source>
        <dbReference type="PROSITE-ProRule" id="PRU00289"/>
    </source>
</evidence>
<keyword evidence="7" id="KW-1185">Reference proteome</keyword>
<dbReference type="PANTHER" id="PTHR22683:SF41">
    <property type="entry name" value="DNA TRANSLOCASE FTSK"/>
    <property type="match status" value="1"/>
</dbReference>
<dbReference type="InterPro" id="IPR002543">
    <property type="entry name" value="FtsK_dom"/>
</dbReference>
<feature type="binding site" evidence="3">
    <location>
        <begin position="341"/>
        <end position="348"/>
    </location>
    <ligand>
        <name>ATP</name>
        <dbReference type="ChEBI" id="CHEBI:30616"/>
    </ligand>
</feature>
<dbReference type="GO" id="GO:0005524">
    <property type="term" value="F:ATP binding"/>
    <property type="evidence" value="ECO:0007669"/>
    <property type="project" value="UniProtKB-UniRule"/>
</dbReference>
<organism evidence="6 7">
    <name type="scientific">Saccharothrix australiensis</name>
    <dbReference type="NCBI Taxonomy" id="2072"/>
    <lineage>
        <taxon>Bacteria</taxon>
        <taxon>Bacillati</taxon>
        <taxon>Actinomycetota</taxon>
        <taxon>Actinomycetes</taxon>
        <taxon>Pseudonocardiales</taxon>
        <taxon>Pseudonocardiaceae</taxon>
        <taxon>Saccharothrix</taxon>
    </lineage>
</organism>
<accession>A0A495VW57</accession>
<comment type="caution">
    <text evidence="6">The sequence shown here is derived from an EMBL/GenBank/DDBJ whole genome shotgun (WGS) entry which is preliminary data.</text>
</comment>
<dbReference type="EMBL" id="RBXO01000001">
    <property type="protein sequence ID" value="RKT53566.1"/>
    <property type="molecule type" value="Genomic_DNA"/>
</dbReference>
<dbReference type="InterPro" id="IPR050206">
    <property type="entry name" value="FtsK/SpoIIIE/SftA"/>
</dbReference>